<dbReference type="GO" id="GO:0016810">
    <property type="term" value="F:hydrolase activity, acting on carbon-nitrogen (but not peptide) bonds"/>
    <property type="evidence" value="ECO:0007669"/>
    <property type="project" value="InterPro"/>
</dbReference>
<dbReference type="SUPFAM" id="SSF51338">
    <property type="entry name" value="Composite domain of metallo-dependent hydrolases"/>
    <property type="match status" value="1"/>
</dbReference>
<proteinExistence type="evidence at protein level"/>
<dbReference type="AlphaFoldDB" id="Q9R5F8"/>
<keyword id="KW-0903">Direct protein sequencing</keyword>
<name>Q9R5F8_HELMU</name>
<reference key="1">
    <citation type="journal article" date="1992" name="Infect. Immun.">
        <title>Purification and characterization of the urease enzymes of Helicobacter species from humans and animals.</title>
        <authorList>
            <person name="Turbett G.R."/>
            <person name="Hoej P.B."/>
            <person name="Horne R."/>
            <person name="Mee B.J."/>
        </authorList>
    </citation>
    <scope>PROTEIN SEQUENCE</scope>
</reference>
<organism>
    <name type="scientific">Helicobacter mustelae</name>
    <dbReference type="NCBI Taxonomy" id="217"/>
    <lineage>
        <taxon>Bacteria</taxon>
        <taxon>Pseudomonadati</taxon>
        <taxon>Campylobacterota</taxon>
        <taxon>Epsilonproteobacteria</taxon>
        <taxon>Campylobacterales</taxon>
        <taxon>Helicobacteraceae</taxon>
        <taxon>Helicobacter</taxon>
    </lineage>
</organism>
<dbReference type="InterPro" id="IPR011059">
    <property type="entry name" value="Metal-dep_hydrolase_composite"/>
</dbReference>
<sequence>KISRKEYVSMYGPTTGDK</sequence>
<protein>
    <submittedName>
        <fullName>Urease large subunit</fullName>
    </submittedName>
</protein>
<dbReference type="PIR" id="B49215">
    <property type="entry name" value="B49215"/>
</dbReference>
<accession>Q9R5F8</accession>